<evidence type="ECO:0000256" key="1">
    <source>
        <dbReference type="SAM" id="MobiDB-lite"/>
    </source>
</evidence>
<evidence type="ECO:0000256" key="2">
    <source>
        <dbReference type="SAM" id="Phobius"/>
    </source>
</evidence>
<keyword evidence="2" id="KW-1133">Transmembrane helix</keyword>
<reference evidence="4" key="1">
    <citation type="submission" date="2021-02" db="EMBL/GenBank/DDBJ databases">
        <authorList>
            <person name="Nowell W R."/>
        </authorList>
    </citation>
    <scope>NUCLEOTIDE SEQUENCE</scope>
</reference>
<evidence type="ECO:0000313" key="5">
    <source>
        <dbReference type="Proteomes" id="UP000682733"/>
    </source>
</evidence>
<dbReference type="EMBL" id="CAJOBA010009663">
    <property type="protein sequence ID" value="CAF3856533.1"/>
    <property type="molecule type" value="Genomic_DNA"/>
</dbReference>
<gene>
    <name evidence="3" type="ORF">OVA965_LOCUS19008</name>
    <name evidence="4" type="ORF">TMI583_LOCUS19022</name>
</gene>
<organism evidence="4 5">
    <name type="scientific">Didymodactylos carnosus</name>
    <dbReference type="NCBI Taxonomy" id="1234261"/>
    <lineage>
        <taxon>Eukaryota</taxon>
        <taxon>Metazoa</taxon>
        <taxon>Spiralia</taxon>
        <taxon>Gnathifera</taxon>
        <taxon>Rotifera</taxon>
        <taxon>Eurotatoria</taxon>
        <taxon>Bdelloidea</taxon>
        <taxon>Philodinida</taxon>
        <taxon>Philodinidae</taxon>
        <taxon>Didymodactylos</taxon>
    </lineage>
</organism>
<dbReference type="Proteomes" id="UP000677228">
    <property type="component" value="Unassembled WGS sequence"/>
</dbReference>
<proteinExistence type="predicted"/>
<feature type="compositionally biased region" description="Basic and acidic residues" evidence="1">
    <location>
        <begin position="894"/>
        <end position="907"/>
    </location>
</feature>
<keyword evidence="2" id="KW-0472">Membrane</keyword>
<sequence length="1269" mass="144212">MRMKGSRAPFTHTSLALFVLVTGVAGGLLIVFSILLLCKYCFNRKNTKQSEQVKLLYGALDSTKFRIDNTQLKLEPRRSNPLDKYHEERSKLLEEQSDLRNPSYHGSREQISKHDLNSSSYVFDGTLTENTPNILLYSATNESKNDNHQNERLNDNSYLQVDPRCYVRNNSTCSHLTVMPNLLPRKSDPCCGPTTSTARLEKVYSLNSDQRQLRLTSHRQSSFDVATYRQQLNPTNDTSPSFYSQEVYYTPRGSNLSVAQTTTAHPTNSPANLDPNYIYHQIPHNRKNSAIILTPNDSTSAEKRDLAVTYDINSNRGGVRSVALEKQKSSDLTPGNEIDKQSLSFDAVHLLRPGNRPDVTRRAKSYDYDDQHRANATSKQMPIVIKIPDIEKLTSEFVVQNTSKRLSYMKQHSLEQYSNQQLHRSFNIPHTSGGRKATLIDTRFVQLNNADTSQPVEGTVQVQDGRELWALRKSYEMEANFDNATMNLVNEQEHHQCEQDINDITSPEELSPEFHTSISTSFDSNPEPSSATKRHYDYHHQPSYLRSHTIDINSNRLLPTPNDLPSHTVDTTTNSNDIVDTEVYKLRRKSSSNLLLPPPEVRRQALRRTFEKRRSCISQSNALLKSNEEQQAAASVAENFTAITMTNLIEHQLQLDNSTITSDFNSMNNNYNSKSENSSFERSLETDFDMQSDTSSRPGDQFTSIESSGNENTDSNNSGKQCASTYIMEKKDLLPSSIPQQHDDSGYKSLESQTSQNRTVSLDWMSVDGAESVIYLGGGSHDEQHISIDSQDIEEELNETSAQEQIYQMRRSPVPNSMLKYGQSSYESQRKLTPVIQYRSLSTSIPVAEDRYKISSPQLTTAVANGYDKLAEYSSKIVSSPSFNRTASKKRREFGKDKKDALKDEQRQQPQISQQQQRTSSWNCQQSADNQPDVSLAVQKSSLQVKHDHLRRTKSDDSRNLYAMPNHINNENNNHLQNLNNSDNRHVTLSADRILNKSNPRHALPFIVPDNRPNNNNYEAISHYESVTSNEPNQSCNETVSATNLQSPLAFRSKHGSFSFDASSQHKLMQHHLHSASIDISSASSSQNNKNDKQHFYDQIIDTNTLKQSILPVGHMTKPRLKFSIVRDSSIPAYSTPLFRDYSIDEKTNRIVNEFLKDDSLLDASQRHPYRSCRAKTIDESNNKHYKIQQDNNRQNFKRHNNSIVRPTPPMMMISNEPRYINLTKRATLSFSDSIEEELQQSQHQRYPIKTNAAPPSINIIITGEDSGS</sequence>
<feature type="region of interest" description="Disordered" evidence="1">
    <location>
        <begin position="736"/>
        <end position="755"/>
    </location>
</feature>
<feature type="compositionally biased region" description="Polar residues" evidence="1">
    <location>
        <begin position="918"/>
        <end position="930"/>
    </location>
</feature>
<feature type="region of interest" description="Disordered" evidence="1">
    <location>
        <begin position="671"/>
        <end position="720"/>
    </location>
</feature>
<feature type="transmembrane region" description="Helical" evidence="2">
    <location>
        <begin position="12"/>
        <end position="37"/>
    </location>
</feature>
<dbReference type="AlphaFoldDB" id="A0A8S2KI65"/>
<protein>
    <submittedName>
        <fullName evidence="4">Uncharacterized protein</fullName>
    </submittedName>
</protein>
<feature type="compositionally biased region" description="Polar residues" evidence="1">
    <location>
        <begin position="689"/>
        <end position="720"/>
    </location>
</feature>
<name>A0A8S2KI65_9BILA</name>
<comment type="caution">
    <text evidence="4">The sequence shown here is derived from an EMBL/GenBank/DDBJ whole genome shotgun (WGS) entry which is preliminary data.</text>
</comment>
<feature type="compositionally biased region" description="Low complexity" evidence="1">
    <location>
        <begin position="908"/>
        <end position="917"/>
    </location>
</feature>
<feature type="region of interest" description="Disordered" evidence="1">
    <location>
        <begin position="881"/>
        <end position="930"/>
    </location>
</feature>
<dbReference type="EMBL" id="CAJNOK010009644">
    <property type="protein sequence ID" value="CAF1095037.1"/>
    <property type="molecule type" value="Genomic_DNA"/>
</dbReference>
<dbReference type="Proteomes" id="UP000682733">
    <property type="component" value="Unassembled WGS sequence"/>
</dbReference>
<keyword evidence="2" id="KW-0812">Transmembrane</keyword>
<evidence type="ECO:0000313" key="3">
    <source>
        <dbReference type="EMBL" id="CAF1095037.1"/>
    </source>
</evidence>
<evidence type="ECO:0000313" key="4">
    <source>
        <dbReference type="EMBL" id="CAF3856533.1"/>
    </source>
</evidence>
<accession>A0A8S2KI65</accession>